<evidence type="ECO:0000256" key="1">
    <source>
        <dbReference type="SAM" id="SignalP"/>
    </source>
</evidence>
<dbReference type="Proteomes" id="UP000490939">
    <property type="component" value="Unassembled WGS sequence"/>
</dbReference>
<evidence type="ECO:0000313" key="3">
    <source>
        <dbReference type="EMBL" id="KAE9980406.1"/>
    </source>
</evidence>
<organism evidence="2 4">
    <name type="scientific">Venturia inaequalis</name>
    <name type="common">Apple scab fungus</name>
    <dbReference type="NCBI Taxonomy" id="5025"/>
    <lineage>
        <taxon>Eukaryota</taxon>
        <taxon>Fungi</taxon>
        <taxon>Dikarya</taxon>
        <taxon>Ascomycota</taxon>
        <taxon>Pezizomycotina</taxon>
        <taxon>Dothideomycetes</taxon>
        <taxon>Pleosporomycetidae</taxon>
        <taxon>Venturiales</taxon>
        <taxon>Venturiaceae</taxon>
        <taxon>Venturia</taxon>
    </lineage>
</organism>
<feature type="chain" id="PRO_5044690716" evidence="1">
    <location>
        <begin position="18"/>
        <end position="63"/>
    </location>
</feature>
<keyword evidence="5" id="KW-1185">Reference proteome</keyword>
<evidence type="ECO:0000313" key="2">
    <source>
        <dbReference type="EMBL" id="KAE9977564.1"/>
    </source>
</evidence>
<dbReference type="Proteomes" id="UP000447873">
    <property type="component" value="Unassembled WGS sequence"/>
</dbReference>
<sequence>MKLAIITALFLAAGAAADVLTVCTTDPGTGFCAKYDKNGHPTGDRETCRAVLEFPRNPPPSTF</sequence>
<reference evidence="2 4" key="1">
    <citation type="submission" date="2018-12" db="EMBL/GenBank/DDBJ databases">
        <title>Venturia inaequalis Genome Resource.</title>
        <authorList>
            <person name="Lichtner F.J."/>
        </authorList>
    </citation>
    <scope>NUCLEOTIDE SEQUENCE [LARGE SCALE GENOMIC DNA]</scope>
    <source>
        <strain evidence="2 4">120213</strain>
        <strain evidence="3 5">DMI_063113</strain>
    </source>
</reference>
<name>A0A8H3UVT1_VENIN</name>
<evidence type="ECO:0000313" key="4">
    <source>
        <dbReference type="Proteomes" id="UP000447873"/>
    </source>
</evidence>
<dbReference type="EMBL" id="WNWR01000388">
    <property type="protein sequence ID" value="KAE9980406.1"/>
    <property type="molecule type" value="Genomic_DNA"/>
</dbReference>
<dbReference type="AlphaFoldDB" id="A0A8H3UVT1"/>
<dbReference type="EMBL" id="WNWS01000151">
    <property type="protein sequence ID" value="KAE9977564.1"/>
    <property type="molecule type" value="Genomic_DNA"/>
</dbReference>
<gene>
    <name evidence="3" type="ORF">EG327_006568</name>
    <name evidence="2" type="ORF">EG328_002001</name>
</gene>
<keyword evidence="1" id="KW-0732">Signal</keyword>
<accession>A0A8H3UVT1</accession>
<feature type="signal peptide" evidence="1">
    <location>
        <begin position="1"/>
        <end position="17"/>
    </location>
</feature>
<proteinExistence type="predicted"/>
<comment type="caution">
    <text evidence="2">The sequence shown here is derived from an EMBL/GenBank/DDBJ whole genome shotgun (WGS) entry which is preliminary data.</text>
</comment>
<protein>
    <submittedName>
        <fullName evidence="2">Uncharacterized protein</fullName>
    </submittedName>
</protein>
<evidence type="ECO:0000313" key="5">
    <source>
        <dbReference type="Proteomes" id="UP000490939"/>
    </source>
</evidence>